<feature type="domain" description="Amine oxidase" evidence="2">
    <location>
        <begin position="74"/>
        <end position="506"/>
    </location>
</feature>
<dbReference type="EnsemblMetazoa" id="RPRC005606-RA">
    <property type="protein sequence ID" value="RPRC005606-PA"/>
    <property type="gene ID" value="RPRC005606"/>
</dbReference>
<name>T1HNI2_RHOPR</name>
<evidence type="ECO:0000259" key="2">
    <source>
        <dbReference type="Pfam" id="PF01593"/>
    </source>
</evidence>
<keyword evidence="4" id="KW-1185">Reference proteome</keyword>
<feature type="compositionally biased region" description="Basic and acidic residues" evidence="1">
    <location>
        <begin position="536"/>
        <end position="559"/>
    </location>
</feature>
<dbReference type="InterPro" id="IPR036188">
    <property type="entry name" value="FAD/NAD-bd_sf"/>
</dbReference>
<dbReference type="EMBL" id="ACPB03007651">
    <property type="status" value="NOT_ANNOTATED_CDS"/>
    <property type="molecule type" value="Genomic_DNA"/>
</dbReference>
<dbReference type="PANTHER" id="PTHR10742">
    <property type="entry name" value="FLAVIN MONOAMINE OXIDASE"/>
    <property type="match status" value="1"/>
</dbReference>
<proteinExistence type="predicted"/>
<accession>T1HNI2</accession>
<dbReference type="InterPro" id="IPR002937">
    <property type="entry name" value="Amino_oxidase"/>
</dbReference>
<protein>
    <submittedName>
        <fullName evidence="3">Amino_oxidase domain-containing protein</fullName>
    </submittedName>
</protein>
<dbReference type="HOGENOM" id="CLU_004498_2_2_1"/>
<dbReference type="InterPro" id="IPR050281">
    <property type="entry name" value="Flavin_monoamine_oxidase"/>
</dbReference>
<dbReference type="SUPFAM" id="SSF51905">
    <property type="entry name" value="FAD/NAD(P)-binding domain"/>
    <property type="match status" value="1"/>
</dbReference>
<dbReference type="SUPFAM" id="SSF54373">
    <property type="entry name" value="FAD-linked reductases, C-terminal domain"/>
    <property type="match status" value="1"/>
</dbReference>
<dbReference type="PANTHER" id="PTHR10742:SF416">
    <property type="entry name" value="SPERMINE OXIDASE"/>
    <property type="match status" value="1"/>
</dbReference>
<feature type="region of interest" description="Disordered" evidence="1">
    <location>
        <begin position="523"/>
        <end position="565"/>
    </location>
</feature>
<dbReference type="STRING" id="13249.T1HNI2"/>
<sequence length="565" mass="62681">RIANVVSGRATEAAVKATEQQKHRFVPCCEILMTKIPKSLEPIKLKPEWPKPKVVVVGAGMAGLSAAAELVNGGGRIHSCKLGEVMVEFGADHIEGGCVANPVYNLACMGRVILCSPNRYSTYPDQFMTIDGRSILPEYDFYGILDEILQDAADFFTTKKKNLQPLNLYDFIHHKLYSIANTLPKEERKMSERTKFFHYLSFEPAIDCLIRPFDVRARWGDDLSVISLEQYGSQIFVPGGLIRIPRGANTLLDPLLKQLPSDCVKYNKPVQCIRWGTRLTSEPRAVVVCCDGTEVDADYVICTVSLGVLKEQADVLFSPNLPNSKKNAINNLGFGYVNKIFTEYAKPFWVKTQEPKFKIAWATEQLKARDNWVKGISVIEEVEGRGNVLMTTISGKEAKWTENLSDSQLAEEFTIFLRQITGDPTIPCPTNISRSKWASDVHFYGSRSFMKVGSLVDHTCSLAVPLPGQGVDVPPVLLFAGEATCPGHISTLHGARLSGLREAHRIFGLTIAFEGIPRFSQKPPPIPICDSPDSFSHLEEKETPSTPPEPDKKSIEVAEKLQPTK</sequence>
<evidence type="ECO:0000256" key="1">
    <source>
        <dbReference type="SAM" id="MobiDB-lite"/>
    </source>
</evidence>
<dbReference type="Pfam" id="PF01593">
    <property type="entry name" value="Amino_oxidase"/>
    <property type="match status" value="1"/>
</dbReference>
<reference evidence="3" key="1">
    <citation type="submission" date="2015-05" db="UniProtKB">
        <authorList>
            <consortium name="EnsemblMetazoa"/>
        </authorList>
    </citation>
    <scope>IDENTIFICATION</scope>
</reference>
<dbReference type="Gene3D" id="3.90.660.10">
    <property type="match status" value="1"/>
</dbReference>
<dbReference type="InParanoid" id="T1HNI2"/>
<dbReference type="eggNOG" id="KOG0685">
    <property type="taxonomic scope" value="Eukaryota"/>
</dbReference>
<dbReference type="OMA" id="RIPRGAN"/>
<evidence type="ECO:0000313" key="3">
    <source>
        <dbReference type="EnsemblMetazoa" id="RPRC005606-PA"/>
    </source>
</evidence>
<dbReference type="Proteomes" id="UP000015103">
    <property type="component" value="Unassembled WGS sequence"/>
</dbReference>
<dbReference type="VEuPathDB" id="VectorBase:RPRC005606"/>
<evidence type="ECO:0000313" key="4">
    <source>
        <dbReference type="Proteomes" id="UP000015103"/>
    </source>
</evidence>
<dbReference type="AlphaFoldDB" id="T1HNI2"/>
<organism evidence="3 4">
    <name type="scientific">Rhodnius prolixus</name>
    <name type="common">Triatomid bug</name>
    <dbReference type="NCBI Taxonomy" id="13249"/>
    <lineage>
        <taxon>Eukaryota</taxon>
        <taxon>Metazoa</taxon>
        <taxon>Ecdysozoa</taxon>
        <taxon>Arthropoda</taxon>
        <taxon>Hexapoda</taxon>
        <taxon>Insecta</taxon>
        <taxon>Pterygota</taxon>
        <taxon>Neoptera</taxon>
        <taxon>Paraneoptera</taxon>
        <taxon>Hemiptera</taxon>
        <taxon>Heteroptera</taxon>
        <taxon>Panheteroptera</taxon>
        <taxon>Cimicomorpha</taxon>
        <taxon>Reduviidae</taxon>
        <taxon>Triatominae</taxon>
        <taxon>Rhodnius</taxon>
    </lineage>
</organism>
<dbReference type="Gene3D" id="3.50.50.60">
    <property type="entry name" value="FAD/NAD(P)-binding domain"/>
    <property type="match status" value="1"/>
</dbReference>
<dbReference type="GO" id="GO:0046592">
    <property type="term" value="F:polyamine oxidase activity"/>
    <property type="evidence" value="ECO:0007669"/>
    <property type="project" value="TreeGrafter"/>
</dbReference>